<dbReference type="PRINTS" id="PR00344">
    <property type="entry name" value="BCTRLSENSOR"/>
</dbReference>
<dbReference type="Gene3D" id="3.30.450.40">
    <property type="match status" value="1"/>
</dbReference>
<comment type="subcellular location">
    <subcellularLocation>
        <location evidence="2">Cell inner membrane</location>
        <topology evidence="2">Multi-pass membrane protein</topology>
    </subcellularLocation>
</comment>
<evidence type="ECO:0000313" key="9">
    <source>
        <dbReference type="Proteomes" id="UP000483432"/>
    </source>
</evidence>
<dbReference type="Pfam" id="PF01590">
    <property type="entry name" value="GAF"/>
    <property type="match status" value="1"/>
</dbReference>
<evidence type="ECO:0000313" key="8">
    <source>
        <dbReference type="EMBL" id="NDP48802.1"/>
    </source>
</evidence>
<dbReference type="InterPro" id="IPR003661">
    <property type="entry name" value="HisK_dim/P_dom"/>
</dbReference>
<keyword evidence="6 8" id="KW-0418">Kinase</keyword>
<dbReference type="Gene3D" id="1.10.287.130">
    <property type="match status" value="1"/>
</dbReference>
<organism evidence="8 9">
    <name type="scientific">Sulfuriferula multivorans</name>
    <dbReference type="NCBI Taxonomy" id="1559896"/>
    <lineage>
        <taxon>Bacteria</taxon>
        <taxon>Pseudomonadati</taxon>
        <taxon>Pseudomonadota</taxon>
        <taxon>Betaproteobacteria</taxon>
        <taxon>Nitrosomonadales</taxon>
        <taxon>Sulfuricellaceae</taxon>
        <taxon>Sulfuriferula</taxon>
    </lineage>
</organism>
<dbReference type="Gene3D" id="3.30.565.10">
    <property type="entry name" value="Histidine kinase-like ATPase, C-terminal domain"/>
    <property type="match status" value="1"/>
</dbReference>
<accession>A0A7C9TAJ3</accession>
<dbReference type="SUPFAM" id="SSF55874">
    <property type="entry name" value="ATPase domain of HSP90 chaperone/DNA topoisomerase II/histidine kinase"/>
    <property type="match status" value="1"/>
</dbReference>
<protein>
    <recommendedName>
        <fullName evidence="3">histidine kinase</fullName>
        <ecNumber evidence="3">2.7.13.3</ecNumber>
    </recommendedName>
</protein>
<dbReference type="SMART" id="SM00387">
    <property type="entry name" value="HATPase_c"/>
    <property type="match status" value="1"/>
</dbReference>
<dbReference type="PANTHER" id="PTHR43047:SF72">
    <property type="entry name" value="OSMOSENSING HISTIDINE PROTEIN KINASE SLN1"/>
    <property type="match status" value="1"/>
</dbReference>
<evidence type="ECO:0000256" key="6">
    <source>
        <dbReference type="ARBA" id="ARBA00022777"/>
    </source>
</evidence>
<dbReference type="PROSITE" id="PS50109">
    <property type="entry name" value="HIS_KIN"/>
    <property type="match status" value="1"/>
</dbReference>
<evidence type="ECO:0000256" key="1">
    <source>
        <dbReference type="ARBA" id="ARBA00000085"/>
    </source>
</evidence>
<gene>
    <name evidence="8" type="ORF">GZ085_10530</name>
</gene>
<dbReference type="InterPro" id="IPR004358">
    <property type="entry name" value="Sig_transdc_His_kin-like_C"/>
</dbReference>
<name>A0A7C9TAJ3_9PROT</name>
<dbReference type="AlphaFoldDB" id="A0A7C9TAJ3"/>
<dbReference type="CDD" id="cd00082">
    <property type="entry name" value="HisKA"/>
    <property type="match status" value="1"/>
</dbReference>
<dbReference type="Proteomes" id="UP000483432">
    <property type="component" value="Unassembled WGS sequence"/>
</dbReference>
<dbReference type="InterPro" id="IPR036097">
    <property type="entry name" value="HisK_dim/P_sf"/>
</dbReference>
<evidence type="ECO:0000259" key="7">
    <source>
        <dbReference type="PROSITE" id="PS50109"/>
    </source>
</evidence>
<dbReference type="SMART" id="SM00388">
    <property type="entry name" value="HisKA"/>
    <property type="match status" value="1"/>
</dbReference>
<comment type="catalytic activity">
    <reaction evidence="1">
        <text>ATP + protein L-histidine = ADP + protein N-phospho-L-histidine.</text>
        <dbReference type="EC" id="2.7.13.3"/>
    </reaction>
</comment>
<dbReference type="FunFam" id="3.30.565.10:FF:000006">
    <property type="entry name" value="Sensor histidine kinase WalK"/>
    <property type="match status" value="1"/>
</dbReference>
<dbReference type="SUPFAM" id="SSF55781">
    <property type="entry name" value="GAF domain-like"/>
    <property type="match status" value="1"/>
</dbReference>
<dbReference type="CDD" id="cd00075">
    <property type="entry name" value="HATPase"/>
    <property type="match status" value="1"/>
</dbReference>
<dbReference type="EC" id="2.7.13.3" evidence="3"/>
<comment type="caution">
    <text evidence="8">The sequence shown here is derived from an EMBL/GenBank/DDBJ whole genome shotgun (WGS) entry which is preliminary data.</text>
</comment>
<dbReference type="InterPro" id="IPR005467">
    <property type="entry name" value="His_kinase_dom"/>
</dbReference>
<sequence>MISAPLPKNEAARQQSLDELQILDTLEEQAYDDLTLIAAQICHTPIALVSLIDRDRQWFKSHHGLDAHETPRELAFCAHAILDDHAFVVEDTLKDERFHDNPLVTSGPNVKFYAGAPLILRNNIRVGTLCVIDDHARPFSEKQRQALEALARQVVSQLELRLQMQALTRLDRTKDEFISMVNHELRTPLTSIYGSLALIRNQVTGEIPPQAMQLIDVAYRNGERLLTIVNDILDVAKLEAGKMEMQMGPVEVQPFLQKAIELNRPYCEAHGCNLELRPISIDSSIDSCSSAQVTGDENRLLQVMNNLISNAAKFTHASDTVEIFFLKQGDQVQVGVTDHGPGIPQEKMKDLFIKFNQLSKDSNAKAPGTGLGLNICKLIVEQHGGNIGCESVPGKHTTFQFTLPA</sequence>
<dbReference type="PANTHER" id="PTHR43047">
    <property type="entry name" value="TWO-COMPONENT HISTIDINE PROTEIN KINASE"/>
    <property type="match status" value="1"/>
</dbReference>
<dbReference type="InterPro" id="IPR029016">
    <property type="entry name" value="GAF-like_dom_sf"/>
</dbReference>
<feature type="domain" description="Histidine kinase" evidence="7">
    <location>
        <begin position="180"/>
        <end position="405"/>
    </location>
</feature>
<proteinExistence type="predicted"/>
<dbReference type="GO" id="GO:0009927">
    <property type="term" value="F:histidine phosphotransfer kinase activity"/>
    <property type="evidence" value="ECO:0007669"/>
    <property type="project" value="TreeGrafter"/>
</dbReference>
<dbReference type="SUPFAM" id="SSF47384">
    <property type="entry name" value="Homodimeric domain of signal transducing histidine kinase"/>
    <property type="match status" value="1"/>
</dbReference>
<evidence type="ECO:0000256" key="3">
    <source>
        <dbReference type="ARBA" id="ARBA00012438"/>
    </source>
</evidence>
<dbReference type="EMBL" id="JAAFGW010000162">
    <property type="protein sequence ID" value="NDP48802.1"/>
    <property type="molecule type" value="Genomic_DNA"/>
</dbReference>
<dbReference type="GO" id="GO:0000155">
    <property type="term" value="F:phosphorelay sensor kinase activity"/>
    <property type="evidence" value="ECO:0007669"/>
    <property type="project" value="InterPro"/>
</dbReference>
<dbReference type="Pfam" id="PF00512">
    <property type="entry name" value="HisKA"/>
    <property type="match status" value="1"/>
</dbReference>
<keyword evidence="5" id="KW-0808">Transferase</keyword>
<dbReference type="InterPro" id="IPR003018">
    <property type="entry name" value="GAF"/>
</dbReference>
<evidence type="ECO:0000256" key="5">
    <source>
        <dbReference type="ARBA" id="ARBA00022679"/>
    </source>
</evidence>
<keyword evidence="4" id="KW-0597">Phosphoprotein</keyword>
<dbReference type="InterPro" id="IPR036890">
    <property type="entry name" value="HATPase_C_sf"/>
</dbReference>
<dbReference type="Pfam" id="PF02518">
    <property type="entry name" value="HATPase_c"/>
    <property type="match status" value="1"/>
</dbReference>
<evidence type="ECO:0000256" key="2">
    <source>
        <dbReference type="ARBA" id="ARBA00004429"/>
    </source>
</evidence>
<dbReference type="InterPro" id="IPR003594">
    <property type="entry name" value="HATPase_dom"/>
</dbReference>
<dbReference type="GO" id="GO:0005886">
    <property type="term" value="C:plasma membrane"/>
    <property type="evidence" value="ECO:0007669"/>
    <property type="project" value="UniProtKB-SubCell"/>
</dbReference>
<evidence type="ECO:0000256" key="4">
    <source>
        <dbReference type="ARBA" id="ARBA00022553"/>
    </source>
</evidence>
<reference evidence="8 9" key="1">
    <citation type="submission" date="2019-09" db="EMBL/GenBank/DDBJ databases">
        <title>H2 Metabolism Revealed by Metagenomic Analysis in Subglacial Sediment of East Antarctica.</title>
        <authorList>
            <person name="Yang Z."/>
            <person name="Zhang Y."/>
            <person name="Lv Y."/>
            <person name="Yan W."/>
            <person name="Xiao X."/>
            <person name="Sun B."/>
            <person name="Ma H."/>
        </authorList>
    </citation>
    <scope>NUCLEOTIDE SEQUENCE [LARGE SCALE GENOMIC DNA]</scope>
    <source>
        <strain evidence="8">Bin2_2</strain>
    </source>
</reference>
<dbReference type="SMART" id="SM00065">
    <property type="entry name" value="GAF"/>
    <property type="match status" value="1"/>
</dbReference>